<accession>A0A830GVX2</accession>
<dbReference type="Proteomes" id="UP000610960">
    <property type="component" value="Unassembled WGS sequence"/>
</dbReference>
<reference evidence="1" key="1">
    <citation type="journal article" date="2014" name="Int. J. Syst. Evol. Microbiol.">
        <title>Complete genome sequence of Corynebacterium casei LMG S-19264T (=DSM 44701T), isolated from a smear-ripened cheese.</title>
        <authorList>
            <consortium name="US DOE Joint Genome Institute (JGI-PGF)"/>
            <person name="Walter F."/>
            <person name="Albersmeier A."/>
            <person name="Kalinowski J."/>
            <person name="Ruckert C."/>
        </authorList>
    </citation>
    <scope>NUCLEOTIDE SEQUENCE</scope>
    <source>
        <strain evidence="1">JCM 10088</strain>
    </source>
</reference>
<comment type="caution">
    <text evidence="1">The sequence shown here is derived from an EMBL/GenBank/DDBJ whole genome shotgun (WGS) entry which is preliminary data.</text>
</comment>
<dbReference type="EMBL" id="BMNL01000003">
    <property type="protein sequence ID" value="GGP21335.1"/>
    <property type="molecule type" value="Genomic_DNA"/>
</dbReference>
<evidence type="ECO:0000313" key="2">
    <source>
        <dbReference type="Proteomes" id="UP000610960"/>
    </source>
</evidence>
<organism evidence="1 2">
    <name type="scientific">Thermocladium modestius</name>
    <dbReference type="NCBI Taxonomy" id="62609"/>
    <lineage>
        <taxon>Archaea</taxon>
        <taxon>Thermoproteota</taxon>
        <taxon>Thermoprotei</taxon>
        <taxon>Thermoproteales</taxon>
        <taxon>Thermoproteaceae</taxon>
        <taxon>Thermocladium</taxon>
    </lineage>
</organism>
<reference evidence="1" key="2">
    <citation type="submission" date="2020-09" db="EMBL/GenBank/DDBJ databases">
        <authorList>
            <person name="Sun Q."/>
            <person name="Ohkuma M."/>
        </authorList>
    </citation>
    <scope>NUCLEOTIDE SEQUENCE</scope>
    <source>
        <strain evidence="1">JCM 10088</strain>
    </source>
</reference>
<proteinExistence type="predicted"/>
<keyword evidence="2" id="KW-1185">Reference proteome</keyword>
<sequence>MKTIHGRDYVYYEHWGEKRRWCYVGPVGGYRHAQGVAASVYGVDLSLTNVDDLNPLKIAINALLMLEARLDRDEGRGGRSLLDGFDELEMMVRELRKTRVGHR</sequence>
<name>A0A830GVX2_9CREN</name>
<evidence type="ECO:0000313" key="1">
    <source>
        <dbReference type="EMBL" id="GGP21335.1"/>
    </source>
</evidence>
<protein>
    <submittedName>
        <fullName evidence="1">Uncharacterized protein</fullName>
    </submittedName>
</protein>
<dbReference type="AlphaFoldDB" id="A0A830GVX2"/>
<gene>
    <name evidence="1" type="ORF">GCM10007981_12740</name>
</gene>